<feature type="compositionally biased region" description="Low complexity" evidence="1">
    <location>
        <begin position="426"/>
        <end position="437"/>
    </location>
</feature>
<dbReference type="InterPro" id="IPR011989">
    <property type="entry name" value="ARM-like"/>
</dbReference>
<dbReference type="AlphaFoldDB" id="A0A8W8L5E8"/>
<organism evidence="3 4">
    <name type="scientific">Magallana gigas</name>
    <name type="common">Pacific oyster</name>
    <name type="synonym">Crassostrea gigas</name>
    <dbReference type="NCBI Taxonomy" id="29159"/>
    <lineage>
        <taxon>Eukaryota</taxon>
        <taxon>Metazoa</taxon>
        <taxon>Spiralia</taxon>
        <taxon>Lophotrochozoa</taxon>
        <taxon>Mollusca</taxon>
        <taxon>Bivalvia</taxon>
        <taxon>Autobranchia</taxon>
        <taxon>Pteriomorphia</taxon>
        <taxon>Ostreida</taxon>
        <taxon>Ostreoidea</taxon>
        <taxon>Ostreidae</taxon>
        <taxon>Magallana</taxon>
    </lineage>
</organism>
<dbReference type="Gene3D" id="1.10.20.40">
    <property type="entry name" value="Formin, diaphanous GTPase-binding domain"/>
    <property type="match status" value="1"/>
</dbReference>
<proteinExistence type="predicted"/>
<reference evidence="3" key="1">
    <citation type="submission" date="2022-08" db="UniProtKB">
        <authorList>
            <consortium name="EnsemblMetazoa"/>
        </authorList>
    </citation>
    <scope>IDENTIFICATION</scope>
    <source>
        <strain evidence="3">05x7-T-G4-1.051#20</strain>
    </source>
</reference>
<sequence>MDKDRKGKDRKSTSFFHRPKKKDEKDKKASTLPGLSEGIAGMAMESMSQWEVNEKFEKMLDNLNLTEEKKKPLRQKGMEEKKAMLRMQLNADKGEERLELFKSLKVLLTSKPVSWVKEFGEDGLNMLLKHLVHCCNRRKVKVTPGMFSYFKTDEQAFSNACQEKRRTVVDFEGCALEPSHQPSQKYLLNVGSFRQSDDALYYHALGGEGNSKNDEAMKDSANQTNFGEKLSDIVSTSVTKGRPKLSSGEKQPLVAVKSLITEENEEEVEMRDGKRIEDEDALQLKNPLYDVVKDLRYSSSEDNMSSGHEEMVCPEGDYAYPEDVFENQHEEGNRKSDAGCPTYDEIGDQIVPSGSLSENTDEVKFSRKKSLDRPNSHPPPPPISEDRRSVSSATTKSVLPDTTEQQESHVEGSPNVFLSPSDRRSASSFSSELSHSSAGKSGVLSDDEQGQFSEKNVSESSRERLSSTQSSESSKSDTLITNTEQEYSKSDAGSLITLVHQLTIVSDEKVDLLNSHEHPPPATESESSNSIKQNGDKPK</sequence>
<dbReference type="SMART" id="SM01140">
    <property type="entry name" value="Drf_GBD"/>
    <property type="match status" value="1"/>
</dbReference>
<evidence type="ECO:0000313" key="3">
    <source>
        <dbReference type="EnsemblMetazoa" id="G26774.1:cds"/>
    </source>
</evidence>
<feature type="region of interest" description="Disordered" evidence="1">
    <location>
        <begin position="510"/>
        <end position="539"/>
    </location>
</feature>
<feature type="domain" description="Formin GTPase-binding" evidence="2">
    <location>
        <begin position="44"/>
        <end position="262"/>
    </location>
</feature>
<dbReference type="Gene3D" id="1.25.10.10">
    <property type="entry name" value="Leucine-rich Repeat Variant"/>
    <property type="match status" value="1"/>
</dbReference>
<dbReference type="InterPro" id="IPR044933">
    <property type="entry name" value="DIA_GBD_sf"/>
</dbReference>
<name>A0A8W8L5E8_MAGGI</name>
<feature type="region of interest" description="Disordered" evidence="1">
    <location>
        <begin position="319"/>
        <end position="494"/>
    </location>
</feature>
<accession>A0A8W8L5E8</accession>
<dbReference type="GO" id="GO:0031267">
    <property type="term" value="F:small GTPase binding"/>
    <property type="evidence" value="ECO:0007669"/>
    <property type="project" value="InterPro"/>
</dbReference>
<evidence type="ECO:0000313" key="4">
    <source>
        <dbReference type="Proteomes" id="UP000005408"/>
    </source>
</evidence>
<feature type="compositionally biased region" description="Basic and acidic residues" evidence="1">
    <location>
        <begin position="510"/>
        <end position="519"/>
    </location>
</feature>
<dbReference type="InterPro" id="IPR016024">
    <property type="entry name" value="ARM-type_fold"/>
</dbReference>
<feature type="compositionally biased region" description="Basic and acidic residues" evidence="1">
    <location>
        <begin position="1"/>
        <end position="12"/>
    </location>
</feature>
<feature type="region of interest" description="Disordered" evidence="1">
    <location>
        <begin position="1"/>
        <end position="34"/>
    </location>
</feature>
<feature type="compositionally biased region" description="Basic and acidic residues" evidence="1">
    <location>
        <begin position="361"/>
        <end position="375"/>
    </location>
</feature>
<dbReference type="SUPFAM" id="SSF48371">
    <property type="entry name" value="ARM repeat"/>
    <property type="match status" value="1"/>
</dbReference>
<dbReference type="InterPro" id="IPR010473">
    <property type="entry name" value="GTPase-bd"/>
</dbReference>
<feature type="compositionally biased region" description="Polar residues" evidence="1">
    <location>
        <begin position="390"/>
        <end position="405"/>
    </location>
</feature>
<dbReference type="GO" id="GO:0030036">
    <property type="term" value="P:actin cytoskeleton organization"/>
    <property type="evidence" value="ECO:0007669"/>
    <property type="project" value="InterPro"/>
</dbReference>
<feature type="compositionally biased region" description="Polar residues" evidence="1">
    <location>
        <begin position="524"/>
        <end position="533"/>
    </location>
</feature>
<dbReference type="GO" id="GO:0003779">
    <property type="term" value="F:actin binding"/>
    <property type="evidence" value="ECO:0007669"/>
    <property type="project" value="InterPro"/>
</dbReference>
<protein>
    <recommendedName>
        <fullName evidence="2">Formin GTPase-binding domain-containing protein</fullName>
    </recommendedName>
</protein>
<keyword evidence="4" id="KW-1185">Reference proteome</keyword>
<evidence type="ECO:0000259" key="2">
    <source>
        <dbReference type="SMART" id="SM01140"/>
    </source>
</evidence>
<feature type="compositionally biased region" description="Basic and acidic residues" evidence="1">
    <location>
        <begin position="326"/>
        <end position="337"/>
    </location>
</feature>
<feature type="compositionally biased region" description="Basic and acidic residues" evidence="1">
    <location>
        <begin position="456"/>
        <end position="465"/>
    </location>
</feature>
<evidence type="ECO:0000256" key="1">
    <source>
        <dbReference type="SAM" id="MobiDB-lite"/>
    </source>
</evidence>
<dbReference type="Proteomes" id="UP000005408">
    <property type="component" value="Unassembled WGS sequence"/>
</dbReference>
<dbReference type="EnsemblMetazoa" id="G26774.1">
    <property type="protein sequence ID" value="G26774.1:cds"/>
    <property type="gene ID" value="G26774"/>
</dbReference>